<evidence type="ECO:0000313" key="3">
    <source>
        <dbReference type="Proteomes" id="UP000600918"/>
    </source>
</evidence>
<dbReference type="AlphaFoldDB" id="A0A834UHZ2"/>
<dbReference type="EMBL" id="JACSDY010000001">
    <property type="protein sequence ID" value="KAF7439382.1"/>
    <property type="molecule type" value="Genomic_DNA"/>
</dbReference>
<keyword evidence="3" id="KW-1185">Reference proteome</keyword>
<organism evidence="2 3">
    <name type="scientific">Vespula pensylvanica</name>
    <name type="common">Western yellow jacket</name>
    <name type="synonym">Wasp</name>
    <dbReference type="NCBI Taxonomy" id="30213"/>
    <lineage>
        <taxon>Eukaryota</taxon>
        <taxon>Metazoa</taxon>
        <taxon>Ecdysozoa</taxon>
        <taxon>Arthropoda</taxon>
        <taxon>Hexapoda</taxon>
        <taxon>Insecta</taxon>
        <taxon>Pterygota</taxon>
        <taxon>Neoptera</taxon>
        <taxon>Endopterygota</taxon>
        <taxon>Hymenoptera</taxon>
        <taxon>Apocrita</taxon>
        <taxon>Aculeata</taxon>
        <taxon>Vespoidea</taxon>
        <taxon>Vespidae</taxon>
        <taxon>Vespinae</taxon>
        <taxon>Vespula</taxon>
    </lineage>
</organism>
<feature type="region of interest" description="Disordered" evidence="1">
    <location>
        <begin position="1"/>
        <end position="20"/>
    </location>
</feature>
<dbReference type="Proteomes" id="UP000600918">
    <property type="component" value="Unassembled WGS sequence"/>
</dbReference>
<reference evidence="2" key="1">
    <citation type="journal article" date="2020" name="G3 (Bethesda)">
        <title>High-Quality Assemblies for Three Invasive Social Wasps from the &lt;i&gt;Vespula&lt;/i&gt; Genus.</title>
        <authorList>
            <person name="Harrop T.W.R."/>
            <person name="Guhlin J."/>
            <person name="McLaughlin G.M."/>
            <person name="Permina E."/>
            <person name="Stockwell P."/>
            <person name="Gilligan J."/>
            <person name="Le Lec M.F."/>
            <person name="Gruber M.A.M."/>
            <person name="Quinn O."/>
            <person name="Lovegrove M."/>
            <person name="Duncan E.J."/>
            <person name="Remnant E.J."/>
            <person name="Van Eeckhoven J."/>
            <person name="Graham B."/>
            <person name="Knapp R.A."/>
            <person name="Langford K.W."/>
            <person name="Kronenberg Z."/>
            <person name="Press M.O."/>
            <person name="Eacker S.M."/>
            <person name="Wilson-Rankin E.E."/>
            <person name="Purcell J."/>
            <person name="Lester P.J."/>
            <person name="Dearden P.K."/>
        </authorList>
    </citation>
    <scope>NUCLEOTIDE SEQUENCE</scope>
    <source>
        <strain evidence="2">Volc-1</strain>
    </source>
</reference>
<name>A0A834UHZ2_VESPE</name>
<gene>
    <name evidence="2" type="ORF">H0235_001773</name>
</gene>
<protein>
    <submittedName>
        <fullName evidence="2">Uncharacterized protein</fullName>
    </submittedName>
</protein>
<evidence type="ECO:0000313" key="2">
    <source>
        <dbReference type="EMBL" id="KAF7439382.1"/>
    </source>
</evidence>
<feature type="compositionally biased region" description="Basic and acidic residues" evidence="1">
    <location>
        <begin position="1"/>
        <end position="10"/>
    </location>
</feature>
<evidence type="ECO:0000256" key="1">
    <source>
        <dbReference type="SAM" id="MobiDB-lite"/>
    </source>
</evidence>
<sequence length="100" mass="11031">MGLSSHETKNNGRGQSSGKDGLLERHGVIALCSKSTFGTRFLEHLLCLTSNDTQNSVKFGDLGFTIIIGGNRDYMHVSLASGLCLERWFSCIVPTYFWIS</sequence>
<comment type="caution">
    <text evidence="2">The sequence shown here is derived from an EMBL/GenBank/DDBJ whole genome shotgun (WGS) entry which is preliminary data.</text>
</comment>
<proteinExistence type="predicted"/>
<accession>A0A834UHZ2</accession>